<dbReference type="EMBL" id="CAUJNA010002331">
    <property type="protein sequence ID" value="CAJ1392364.1"/>
    <property type="molecule type" value="Genomic_DNA"/>
</dbReference>
<keyword evidence="3" id="KW-1185">Reference proteome</keyword>
<sequence>MLPWPKVRPRGGGKWSDASSIPGRISANDYEKFVRERLSGSQLQQSEATITAHLSQDACEALNELKRQSERASAESLGGLWTKLYSSTTANDTPAEATAVTDVVVNAERDLLQSLGENSQLLFGNRVVPEGTVVECTVVAALFFMKCHQLERFLTLAAEAGRSVPAVAMVVNKLPIECAEEWVNAIQHYPFLKRKYAQGFFSLVYVPHTLNIRQVQQQVQQVRQEVQQEFRLRDFAIFLLIIYNILLQIQRWSSPLSSGEL</sequence>
<evidence type="ECO:0000313" key="3">
    <source>
        <dbReference type="Proteomes" id="UP001178507"/>
    </source>
</evidence>
<feature type="region of interest" description="Disordered" evidence="1">
    <location>
        <begin position="1"/>
        <end position="20"/>
    </location>
</feature>
<reference evidence="2" key="1">
    <citation type="submission" date="2023-08" db="EMBL/GenBank/DDBJ databases">
        <authorList>
            <person name="Chen Y."/>
            <person name="Shah S."/>
            <person name="Dougan E. K."/>
            <person name="Thang M."/>
            <person name="Chan C."/>
        </authorList>
    </citation>
    <scope>NUCLEOTIDE SEQUENCE</scope>
</reference>
<dbReference type="AlphaFoldDB" id="A0AA36MZD8"/>
<dbReference type="Proteomes" id="UP001178507">
    <property type="component" value="Unassembled WGS sequence"/>
</dbReference>
<protein>
    <submittedName>
        <fullName evidence="2">Uncharacterized protein</fullName>
    </submittedName>
</protein>
<evidence type="ECO:0000313" key="2">
    <source>
        <dbReference type="EMBL" id="CAJ1392364.1"/>
    </source>
</evidence>
<accession>A0AA36MZD8</accession>
<evidence type="ECO:0000256" key="1">
    <source>
        <dbReference type="SAM" id="MobiDB-lite"/>
    </source>
</evidence>
<proteinExistence type="predicted"/>
<gene>
    <name evidence="2" type="ORF">EVOR1521_LOCUS17479</name>
</gene>
<organism evidence="2 3">
    <name type="scientific">Effrenium voratum</name>
    <dbReference type="NCBI Taxonomy" id="2562239"/>
    <lineage>
        <taxon>Eukaryota</taxon>
        <taxon>Sar</taxon>
        <taxon>Alveolata</taxon>
        <taxon>Dinophyceae</taxon>
        <taxon>Suessiales</taxon>
        <taxon>Symbiodiniaceae</taxon>
        <taxon>Effrenium</taxon>
    </lineage>
</organism>
<comment type="caution">
    <text evidence="2">The sequence shown here is derived from an EMBL/GenBank/DDBJ whole genome shotgun (WGS) entry which is preliminary data.</text>
</comment>
<name>A0AA36MZD8_9DINO</name>